<comment type="function">
    <text evidence="1">Part of the ABC transporter complex PstSACB involved in phosphate import.</text>
</comment>
<dbReference type="CDD" id="cd13565">
    <property type="entry name" value="PBP2_PstS"/>
    <property type="match status" value="1"/>
</dbReference>
<comment type="similarity">
    <text evidence="2 6">Belongs to the PstS family.</text>
</comment>
<evidence type="ECO:0000313" key="9">
    <source>
        <dbReference type="EMBL" id="AXX92705.1"/>
    </source>
</evidence>
<dbReference type="AlphaFoldDB" id="A0A2G1DKT8"/>
<feature type="chain" id="PRO_5044573616" description="Phosphate-binding protein" evidence="7">
    <location>
        <begin position="20"/>
        <end position="332"/>
    </location>
</feature>
<reference evidence="9 12" key="2">
    <citation type="submission" date="2018-08" db="EMBL/GenBank/DDBJ databases">
        <title>Complete genome of the Arcobacter molluscorum type strain LMG 25693.</title>
        <authorList>
            <person name="Miller W.G."/>
            <person name="Yee E."/>
            <person name="Bono J.L."/>
        </authorList>
    </citation>
    <scope>NUCLEOTIDE SEQUENCE [LARGE SCALE GENOMIC DNA]</scope>
    <source>
        <strain evidence="9 12">CECT 7696</strain>
    </source>
</reference>
<accession>A0A2G1DKT8</accession>
<dbReference type="PANTHER" id="PTHR42996">
    <property type="entry name" value="PHOSPHATE-BINDING PROTEIN PSTS"/>
    <property type="match status" value="1"/>
</dbReference>
<keyword evidence="7" id="KW-0732">Signal</keyword>
<evidence type="ECO:0000313" key="12">
    <source>
        <dbReference type="Proteomes" id="UP000262712"/>
    </source>
</evidence>
<dbReference type="PIRSF" id="PIRSF002756">
    <property type="entry name" value="PstS"/>
    <property type="match status" value="1"/>
</dbReference>
<dbReference type="NCBIfam" id="TIGR00975">
    <property type="entry name" value="3a0107s03"/>
    <property type="match status" value="1"/>
</dbReference>
<dbReference type="GO" id="GO:0035435">
    <property type="term" value="P:phosphate ion transmembrane transport"/>
    <property type="evidence" value="ECO:0007669"/>
    <property type="project" value="InterPro"/>
</dbReference>
<evidence type="ECO:0000256" key="4">
    <source>
        <dbReference type="ARBA" id="ARBA00022448"/>
    </source>
</evidence>
<evidence type="ECO:0000256" key="6">
    <source>
        <dbReference type="PIRNR" id="PIRNR002756"/>
    </source>
</evidence>
<evidence type="ECO:0000256" key="2">
    <source>
        <dbReference type="ARBA" id="ARBA00008725"/>
    </source>
</evidence>
<dbReference type="Proteomes" id="UP000221222">
    <property type="component" value="Unassembled WGS sequence"/>
</dbReference>
<dbReference type="InterPro" id="IPR024370">
    <property type="entry name" value="PBP_domain"/>
</dbReference>
<evidence type="ECO:0000259" key="8">
    <source>
        <dbReference type="Pfam" id="PF12849"/>
    </source>
</evidence>
<protein>
    <recommendedName>
        <fullName evidence="6">Phosphate-binding protein</fullName>
    </recommendedName>
</protein>
<dbReference type="Proteomes" id="UP000262712">
    <property type="component" value="Chromosome"/>
</dbReference>
<dbReference type="KEGG" id="amol:AMOL_1740"/>
<evidence type="ECO:0000256" key="7">
    <source>
        <dbReference type="SAM" id="SignalP"/>
    </source>
</evidence>
<keyword evidence="5 6" id="KW-0592">Phosphate transport</keyword>
<comment type="subunit">
    <text evidence="3">The complex is composed of two ATP-binding proteins (PstB), two transmembrane proteins (PstC and PstA) and a solute-binding protein (PstS).</text>
</comment>
<dbReference type="GO" id="GO:0042301">
    <property type="term" value="F:phosphate ion binding"/>
    <property type="evidence" value="ECO:0007669"/>
    <property type="project" value="InterPro"/>
</dbReference>
<keyword evidence="4 6" id="KW-0813">Transport</keyword>
<dbReference type="Gene3D" id="3.40.190.10">
    <property type="entry name" value="Periplasmic binding protein-like II"/>
    <property type="match status" value="2"/>
</dbReference>
<evidence type="ECO:0000256" key="1">
    <source>
        <dbReference type="ARBA" id="ARBA00002841"/>
    </source>
</evidence>
<evidence type="ECO:0000313" key="11">
    <source>
        <dbReference type="Proteomes" id="UP000221222"/>
    </source>
</evidence>
<evidence type="ECO:0000256" key="5">
    <source>
        <dbReference type="ARBA" id="ARBA00022592"/>
    </source>
</evidence>
<dbReference type="InterPro" id="IPR005673">
    <property type="entry name" value="ABC_phos-bd_PstS"/>
</dbReference>
<name>A0A2G1DKT8_9BACT</name>
<gene>
    <name evidence="10" type="primary">pstS</name>
    <name evidence="9" type="ORF">AMOL_1740</name>
    <name evidence="10" type="ORF">CPU12_02435</name>
</gene>
<keyword evidence="11" id="KW-1185">Reference proteome</keyword>
<organism evidence="10 11">
    <name type="scientific">Malaciobacter molluscorum LMG 25693</name>
    <dbReference type="NCBI Taxonomy" id="870501"/>
    <lineage>
        <taxon>Bacteria</taxon>
        <taxon>Pseudomonadati</taxon>
        <taxon>Campylobacterota</taxon>
        <taxon>Epsilonproteobacteria</taxon>
        <taxon>Campylobacterales</taxon>
        <taxon>Arcobacteraceae</taxon>
        <taxon>Malaciobacter</taxon>
    </lineage>
</organism>
<dbReference type="GO" id="GO:0043190">
    <property type="term" value="C:ATP-binding cassette (ABC) transporter complex"/>
    <property type="evidence" value="ECO:0007669"/>
    <property type="project" value="InterPro"/>
</dbReference>
<sequence length="332" mass="36549">MKKVLLFTALALGTTFASAADIKGSGASFPYSVYQSWIKAYHSATQTQVDYVKKGSSSGIKDIKARAVDFAGSDAPLNPNQLEKAKLYQFPAVVGAVVISYNVPNAKDLKISREALAEIALGKVKYWDNELIKKTNPNVDLPHKKLTFVHRADGSGTTFNFTYYLSKISKEWRKSFGAKKSLNWPGDHHIGGKTNTGVAALVKQTPYSIGYIDYADAKNNNLHMAVVENKEGHYIKPELKAFQAAAAKADLDPKKDFYSVIADPAGKNAYPIVAATFILLPKEKAQTNKEVTAFYNYSFKNSAKLATELGFVPLPDSLTDKIRKYWSEKGVM</sequence>
<feature type="signal peptide" evidence="7">
    <location>
        <begin position="1"/>
        <end position="19"/>
    </location>
</feature>
<evidence type="ECO:0000256" key="3">
    <source>
        <dbReference type="ARBA" id="ARBA00011529"/>
    </source>
</evidence>
<dbReference type="InterPro" id="IPR050962">
    <property type="entry name" value="Phosphate-bind_PstS"/>
</dbReference>
<evidence type="ECO:0000313" key="10">
    <source>
        <dbReference type="EMBL" id="PHO19122.1"/>
    </source>
</evidence>
<proteinExistence type="inferred from homology"/>
<dbReference type="PANTHER" id="PTHR42996:SF1">
    <property type="entry name" value="PHOSPHATE-BINDING PROTEIN PSTS"/>
    <property type="match status" value="1"/>
</dbReference>
<dbReference type="SUPFAM" id="SSF53850">
    <property type="entry name" value="Periplasmic binding protein-like II"/>
    <property type="match status" value="1"/>
</dbReference>
<dbReference type="Pfam" id="PF12849">
    <property type="entry name" value="PBP_like_2"/>
    <property type="match status" value="1"/>
</dbReference>
<reference evidence="10 11" key="1">
    <citation type="submission" date="2017-09" db="EMBL/GenBank/DDBJ databases">
        <title>Arcobacter canalis sp. nov., a new species isolated from a water canal contaminated with urban sewage.</title>
        <authorList>
            <person name="Perez-Cataluna A."/>
            <person name="Salas-Masso N."/>
            <person name="Figueras M.J."/>
        </authorList>
    </citation>
    <scope>NUCLEOTIDE SEQUENCE [LARGE SCALE GENOMIC DNA]</scope>
    <source>
        <strain evidence="10 11">F98-3</strain>
    </source>
</reference>
<dbReference type="RefSeq" id="WP_099341482.1">
    <property type="nucleotide sequence ID" value="NZ_CP032098.1"/>
</dbReference>
<feature type="domain" description="PBP" evidence="8">
    <location>
        <begin position="19"/>
        <end position="300"/>
    </location>
</feature>
<dbReference type="EMBL" id="NXFY01000002">
    <property type="protein sequence ID" value="PHO19122.1"/>
    <property type="molecule type" value="Genomic_DNA"/>
</dbReference>
<dbReference type="EMBL" id="CP032098">
    <property type="protein sequence ID" value="AXX92705.1"/>
    <property type="molecule type" value="Genomic_DNA"/>
</dbReference>